<accession>A0ABT6I3L0</accession>
<evidence type="ECO:0000256" key="3">
    <source>
        <dbReference type="ARBA" id="ARBA00023163"/>
    </source>
</evidence>
<dbReference type="SMART" id="SM00345">
    <property type="entry name" value="HTH_GNTR"/>
    <property type="match status" value="1"/>
</dbReference>
<dbReference type="InterPro" id="IPR028978">
    <property type="entry name" value="Chorismate_lyase_/UTRA_dom_sf"/>
</dbReference>
<dbReference type="PRINTS" id="PR00035">
    <property type="entry name" value="HTHGNTR"/>
</dbReference>
<sequence length="249" mass="28648">MDKRFQRLDAAQGAPLYEVVKRQLAEAILMGQWTAGEVLPSETALAGEFGISVGTMRRALLELTQEGLVMRRRKTGTVVTGRAPHHNLKYFFQYYRLHDRQGQLLRSTTQWQTMERGQASQREARLLECQPDDPVWRLARLRLIEGRPVMHETMALVAARVPGFPETLEALPELLYRYLFETLGIRIAAVREQIRAELATEQDCRALEIDRPHAIMVIDEVSFDQSSQPVLIAHHRLVTDDFLYVNEIR</sequence>
<dbReference type="SUPFAM" id="SSF46785">
    <property type="entry name" value="Winged helix' DNA-binding domain"/>
    <property type="match status" value="1"/>
</dbReference>
<dbReference type="Gene3D" id="3.40.1410.10">
    <property type="entry name" value="Chorismate lyase-like"/>
    <property type="match status" value="1"/>
</dbReference>
<gene>
    <name evidence="5" type="ORF">CUR86_07235</name>
</gene>
<keyword evidence="1" id="KW-0805">Transcription regulation</keyword>
<evidence type="ECO:0000313" key="6">
    <source>
        <dbReference type="Proteomes" id="UP001162135"/>
    </source>
</evidence>
<dbReference type="InterPro" id="IPR036390">
    <property type="entry name" value="WH_DNA-bd_sf"/>
</dbReference>
<dbReference type="InterPro" id="IPR036388">
    <property type="entry name" value="WH-like_DNA-bd_sf"/>
</dbReference>
<keyword evidence="2" id="KW-0238">DNA-binding</keyword>
<dbReference type="RefSeq" id="WP_110716932.1">
    <property type="nucleotide sequence ID" value="NZ_PGFS01000001.1"/>
</dbReference>
<dbReference type="Pfam" id="PF07702">
    <property type="entry name" value="UTRA"/>
    <property type="match status" value="1"/>
</dbReference>
<evidence type="ECO:0000313" key="5">
    <source>
        <dbReference type="EMBL" id="MDH4572274.1"/>
    </source>
</evidence>
<evidence type="ECO:0000256" key="1">
    <source>
        <dbReference type="ARBA" id="ARBA00023015"/>
    </source>
</evidence>
<name>A0ABT6I3L0_9GAMM</name>
<evidence type="ECO:0000259" key="4">
    <source>
        <dbReference type="PROSITE" id="PS50949"/>
    </source>
</evidence>
<dbReference type="Proteomes" id="UP001162135">
    <property type="component" value="Unassembled WGS sequence"/>
</dbReference>
<feature type="domain" description="HTH gntR-type" evidence="4">
    <location>
        <begin position="14"/>
        <end position="82"/>
    </location>
</feature>
<dbReference type="PANTHER" id="PTHR44846">
    <property type="entry name" value="MANNOSYL-D-GLYCERATE TRANSPORT/METABOLISM SYSTEM REPRESSOR MNGR-RELATED"/>
    <property type="match status" value="1"/>
</dbReference>
<keyword evidence="6" id="KW-1185">Reference proteome</keyword>
<dbReference type="CDD" id="cd07377">
    <property type="entry name" value="WHTH_GntR"/>
    <property type="match status" value="1"/>
</dbReference>
<dbReference type="InterPro" id="IPR000524">
    <property type="entry name" value="Tscrpt_reg_HTH_GntR"/>
</dbReference>
<protein>
    <submittedName>
        <fullName evidence="5">GntR family transcriptional regulator</fullName>
    </submittedName>
</protein>
<dbReference type="Pfam" id="PF00392">
    <property type="entry name" value="GntR"/>
    <property type="match status" value="1"/>
</dbReference>
<dbReference type="PROSITE" id="PS50949">
    <property type="entry name" value="HTH_GNTR"/>
    <property type="match status" value="1"/>
</dbReference>
<organism evidence="5 6">
    <name type="scientific">Salinicola acroporae</name>
    <dbReference type="NCBI Taxonomy" id="1541440"/>
    <lineage>
        <taxon>Bacteria</taxon>
        <taxon>Pseudomonadati</taxon>
        <taxon>Pseudomonadota</taxon>
        <taxon>Gammaproteobacteria</taxon>
        <taxon>Oceanospirillales</taxon>
        <taxon>Halomonadaceae</taxon>
        <taxon>Salinicola</taxon>
    </lineage>
</organism>
<reference evidence="5" key="1">
    <citation type="journal article" date="2015" name="Antonie Van Leeuwenhoek">
        <title>Comparative 16S rRNA signatures and multilocus sequence analysis for the genus Salinicola and description of Salinicola acroporae sp. nov., isolated from coral Acropora digitifera.</title>
        <authorList>
            <person name="Lepcha R.T."/>
            <person name="Poddar A."/>
            <person name="Schumann P."/>
            <person name="Das S.K."/>
        </authorList>
    </citation>
    <scope>NUCLEOTIDE SEQUENCE</scope>
    <source>
        <strain evidence="5">S4-41</strain>
    </source>
</reference>
<dbReference type="SMART" id="SM00866">
    <property type="entry name" value="UTRA"/>
    <property type="match status" value="1"/>
</dbReference>
<reference evidence="5" key="2">
    <citation type="submission" date="2017-11" db="EMBL/GenBank/DDBJ databases">
        <authorList>
            <person name="Das S.K."/>
        </authorList>
    </citation>
    <scope>NUCLEOTIDE SEQUENCE</scope>
    <source>
        <strain evidence="5">S4-41</strain>
    </source>
</reference>
<proteinExistence type="predicted"/>
<comment type="caution">
    <text evidence="5">The sequence shown here is derived from an EMBL/GenBank/DDBJ whole genome shotgun (WGS) entry which is preliminary data.</text>
</comment>
<dbReference type="InterPro" id="IPR011663">
    <property type="entry name" value="UTRA"/>
</dbReference>
<keyword evidence="3" id="KW-0804">Transcription</keyword>
<dbReference type="PANTHER" id="PTHR44846:SF1">
    <property type="entry name" value="MANNOSYL-D-GLYCERATE TRANSPORT_METABOLISM SYSTEM REPRESSOR MNGR-RELATED"/>
    <property type="match status" value="1"/>
</dbReference>
<dbReference type="InterPro" id="IPR050679">
    <property type="entry name" value="Bact_HTH_transcr_reg"/>
</dbReference>
<dbReference type="EMBL" id="PGFS01000001">
    <property type="protein sequence ID" value="MDH4572274.1"/>
    <property type="molecule type" value="Genomic_DNA"/>
</dbReference>
<evidence type="ECO:0000256" key="2">
    <source>
        <dbReference type="ARBA" id="ARBA00023125"/>
    </source>
</evidence>
<dbReference type="Gene3D" id="1.10.10.10">
    <property type="entry name" value="Winged helix-like DNA-binding domain superfamily/Winged helix DNA-binding domain"/>
    <property type="match status" value="1"/>
</dbReference>
<dbReference type="SUPFAM" id="SSF64288">
    <property type="entry name" value="Chorismate lyase-like"/>
    <property type="match status" value="1"/>
</dbReference>